<accession>A0ABV5KL56</accession>
<dbReference type="PANTHER" id="PTHR22911">
    <property type="entry name" value="ACYL-MALONYL CONDENSING ENZYME-RELATED"/>
    <property type="match status" value="1"/>
</dbReference>
<evidence type="ECO:0000256" key="2">
    <source>
        <dbReference type="ARBA" id="ARBA00007362"/>
    </source>
</evidence>
<keyword evidence="7" id="KW-1185">Reference proteome</keyword>
<feature type="transmembrane region" description="Helical" evidence="4">
    <location>
        <begin position="150"/>
        <end position="170"/>
    </location>
</feature>
<evidence type="ECO:0000256" key="1">
    <source>
        <dbReference type="ARBA" id="ARBA00004127"/>
    </source>
</evidence>
<feature type="transmembrane region" description="Helical" evidence="4">
    <location>
        <begin position="182"/>
        <end position="202"/>
    </location>
</feature>
<sequence>MKPTAPPIPTIAPLLVGMIAISFAPILVRYSDAPVSVQGMYRMLFTFLLMLPFGAKYMPAFKRLTLKDWWLLFWAGFFLALHFLLWMASLTYTSIASSTILLSLEPVFVMIGTFLIFKDRASRLAVIGMVIALAGAIIVGSGDMSISQEAVFGDLLSFLGTVAVAINMLIAKQILTRVPAYLYSLIVFFFTFLCFLAYNLSMGIELTGYPRKEWVVFLLLAIIPTVFGHLVFNWLMQYVKATTISMSVLAEPIGASLLGMLLFSEMVSGMQLFGGAFIIYGLYLYLRAEKAEAGASPRKEPAPTPGLTSSAPPPLTKEG</sequence>
<feature type="transmembrane region" description="Helical" evidence="4">
    <location>
        <begin position="124"/>
        <end position="144"/>
    </location>
</feature>
<evidence type="ECO:0000256" key="3">
    <source>
        <dbReference type="SAM" id="MobiDB-lite"/>
    </source>
</evidence>
<gene>
    <name evidence="6" type="ORF">ACFFSY_08520</name>
</gene>
<reference evidence="6 7" key="1">
    <citation type="submission" date="2024-09" db="EMBL/GenBank/DDBJ databases">
        <authorList>
            <person name="Sun Q."/>
            <person name="Mori K."/>
        </authorList>
    </citation>
    <scope>NUCLEOTIDE SEQUENCE [LARGE SCALE GENOMIC DNA]</scope>
    <source>
        <strain evidence="6 7">TISTR 2452</strain>
    </source>
</reference>
<name>A0ABV5KL56_9BACL</name>
<dbReference type="Pfam" id="PF00892">
    <property type="entry name" value="EamA"/>
    <property type="match status" value="2"/>
</dbReference>
<proteinExistence type="inferred from homology"/>
<protein>
    <submittedName>
        <fullName evidence="6">DMT family transporter</fullName>
    </submittedName>
</protein>
<evidence type="ECO:0000259" key="5">
    <source>
        <dbReference type="Pfam" id="PF00892"/>
    </source>
</evidence>
<comment type="caution">
    <text evidence="6">The sequence shown here is derived from an EMBL/GenBank/DDBJ whole genome shotgun (WGS) entry which is preliminary data.</text>
</comment>
<feature type="domain" description="EamA" evidence="5">
    <location>
        <begin position="14"/>
        <end position="139"/>
    </location>
</feature>
<dbReference type="RefSeq" id="WP_377492787.1">
    <property type="nucleotide sequence ID" value="NZ_JBHMDO010000015.1"/>
</dbReference>
<feature type="transmembrane region" description="Helical" evidence="4">
    <location>
        <begin position="69"/>
        <end position="89"/>
    </location>
</feature>
<comment type="similarity">
    <text evidence="2">Belongs to the EamA transporter family.</text>
</comment>
<keyword evidence="4" id="KW-0812">Transmembrane</keyword>
<keyword evidence="4" id="KW-1133">Transmembrane helix</keyword>
<feature type="transmembrane region" description="Helical" evidence="4">
    <location>
        <begin position="40"/>
        <end position="57"/>
    </location>
</feature>
<feature type="transmembrane region" description="Helical" evidence="4">
    <location>
        <begin position="244"/>
        <end position="263"/>
    </location>
</feature>
<dbReference type="InterPro" id="IPR037185">
    <property type="entry name" value="EmrE-like"/>
</dbReference>
<dbReference type="InterPro" id="IPR000620">
    <property type="entry name" value="EamA_dom"/>
</dbReference>
<evidence type="ECO:0000256" key="4">
    <source>
        <dbReference type="SAM" id="Phobius"/>
    </source>
</evidence>
<feature type="transmembrane region" description="Helical" evidence="4">
    <location>
        <begin position="95"/>
        <end position="117"/>
    </location>
</feature>
<feature type="domain" description="EamA" evidence="5">
    <location>
        <begin position="152"/>
        <end position="286"/>
    </location>
</feature>
<keyword evidence="4" id="KW-0472">Membrane</keyword>
<evidence type="ECO:0000313" key="6">
    <source>
        <dbReference type="EMBL" id="MFB9325971.1"/>
    </source>
</evidence>
<dbReference type="Proteomes" id="UP001589747">
    <property type="component" value="Unassembled WGS sequence"/>
</dbReference>
<feature type="transmembrane region" description="Helical" evidence="4">
    <location>
        <begin position="7"/>
        <end position="28"/>
    </location>
</feature>
<dbReference type="EMBL" id="JBHMDO010000015">
    <property type="protein sequence ID" value="MFB9325971.1"/>
    <property type="molecule type" value="Genomic_DNA"/>
</dbReference>
<evidence type="ECO:0000313" key="7">
    <source>
        <dbReference type="Proteomes" id="UP001589747"/>
    </source>
</evidence>
<feature type="transmembrane region" description="Helical" evidence="4">
    <location>
        <begin position="269"/>
        <end position="286"/>
    </location>
</feature>
<comment type="subcellular location">
    <subcellularLocation>
        <location evidence="1">Endomembrane system</location>
        <topology evidence="1">Multi-pass membrane protein</topology>
    </subcellularLocation>
</comment>
<organism evidence="6 7">
    <name type="scientific">Paenibacillus aurantiacus</name>
    <dbReference type="NCBI Taxonomy" id="1936118"/>
    <lineage>
        <taxon>Bacteria</taxon>
        <taxon>Bacillati</taxon>
        <taxon>Bacillota</taxon>
        <taxon>Bacilli</taxon>
        <taxon>Bacillales</taxon>
        <taxon>Paenibacillaceae</taxon>
        <taxon>Paenibacillus</taxon>
    </lineage>
</organism>
<dbReference type="PANTHER" id="PTHR22911:SF76">
    <property type="entry name" value="EAMA DOMAIN-CONTAINING PROTEIN"/>
    <property type="match status" value="1"/>
</dbReference>
<dbReference type="SUPFAM" id="SSF103481">
    <property type="entry name" value="Multidrug resistance efflux transporter EmrE"/>
    <property type="match status" value="2"/>
</dbReference>
<feature type="region of interest" description="Disordered" evidence="3">
    <location>
        <begin position="295"/>
        <end position="319"/>
    </location>
</feature>
<feature type="transmembrane region" description="Helical" evidence="4">
    <location>
        <begin position="214"/>
        <end position="232"/>
    </location>
</feature>